<evidence type="ECO:0000259" key="9">
    <source>
        <dbReference type="Pfam" id="PF21082"/>
    </source>
</evidence>
<dbReference type="SUPFAM" id="SSF50182">
    <property type="entry name" value="Sm-like ribonucleoproteins"/>
    <property type="match status" value="1"/>
</dbReference>
<dbReference type="Pfam" id="PF21082">
    <property type="entry name" value="MS_channel_3rd"/>
    <property type="match status" value="1"/>
</dbReference>
<dbReference type="eggNOG" id="arCOG01568">
    <property type="taxonomic scope" value="Archaea"/>
</dbReference>
<dbReference type="GeneID" id="4906638"/>
<proteinExistence type="inferred from homology"/>
<evidence type="ECO:0000313" key="11">
    <source>
        <dbReference type="EMBL" id="ABN69885.1"/>
    </source>
</evidence>
<evidence type="ECO:0000256" key="3">
    <source>
        <dbReference type="ARBA" id="ARBA00022475"/>
    </source>
</evidence>
<evidence type="ECO:0000259" key="10">
    <source>
        <dbReference type="Pfam" id="PF21088"/>
    </source>
</evidence>
<dbReference type="STRING" id="399550.Smar_0784"/>
<keyword evidence="5 7" id="KW-1133">Transmembrane helix</keyword>
<feature type="transmembrane region" description="Helical" evidence="7">
    <location>
        <begin position="86"/>
        <end position="115"/>
    </location>
</feature>
<dbReference type="Gene3D" id="3.30.70.100">
    <property type="match status" value="1"/>
</dbReference>
<dbReference type="AlphaFoldDB" id="A3DMM5"/>
<keyword evidence="3" id="KW-1003">Cell membrane</keyword>
<evidence type="ECO:0000259" key="8">
    <source>
        <dbReference type="Pfam" id="PF00924"/>
    </source>
</evidence>
<dbReference type="InterPro" id="IPR023408">
    <property type="entry name" value="MscS_beta-dom_sf"/>
</dbReference>
<dbReference type="PANTHER" id="PTHR30221:SF20">
    <property type="entry name" value="SMALL-CONDUCTANCE MECHANOSENSITIVE CHANNEL"/>
    <property type="match status" value="1"/>
</dbReference>
<evidence type="ECO:0000256" key="2">
    <source>
        <dbReference type="ARBA" id="ARBA00008017"/>
    </source>
</evidence>
<dbReference type="PANTHER" id="PTHR30221">
    <property type="entry name" value="SMALL-CONDUCTANCE MECHANOSENSITIVE CHANNEL"/>
    <property type="match status" value="1"/>
</dbReference>
<evidence type="ECO:0000256" key="7">
    <source>
        <dbReference type="SAM" id="Phobius"/>
    </source>
</evidence>
<gene>
    <name evidence="11" type="ordered locus">Smar_0784</name>
</gene>
<dbReference type="InterPro" id="IPR006685">
    <property type="entry name" value="MscS_channel_2nd"/>
</dbReference>
<dbReference type="Gene3D" id="2.30.30.60">
    <property type="match status" value="1"/>
</dbReference>
<evidence type="ECO:0000256" key="1">
    <source>
        <dbReference type="ARBA" id="ARBA00004651"/>
    </source>
</evidence>
<protein>
    <submittedName>
        <fullName evidence="11">MscS Mechanosensitive ion channel</fullName>
    </submittedName>
</protein>
<comment type="subcellular location">
    <subcellularLocation>
        <location evidence="1">Cell membrane</location>
        <topology evidence="1">Multi-pass membrane protein</topology>
    </subcellularLocation>
</comment>
<dbReference type="InterPro" id="IPR049142">
    <property type="entry name" value="MS_channel_1st"/>
</dbReference>
<dbReference type="Pfam" id="PF00924">
    <property type="entry name" value="MS_channel_2nd"/>
    <property type="match status" value="1"/>
</dbReference>
<name>A3DMM5_STAMF</name>
<keyword evidence="12" id="KW-1185">Reference proteome</keyword>
<feature type="domain" description="Mechanosensitive ion channel transmembrane helices 2/3" evidence="10">
    <location>
        <begin position="62"/>
        <end position="101"/>
    </location>
</feature>
<dbReference type="InterPro" id="IPR045275">
    <property type="entry name" value="MscS_archaea/bacteria_type"/>
</dbReference>
<dbReference type="Proteomes" id="UP000000254">
    <property type="component" value="Chromosome"/>
</dbReference>
<comment type="similarity">
    <text evidence="2">Belongs to the MscS (TC 1.A.23) family.</text>
</comment>
<dbReference type="KEGG" id="smr:Smar_0784"/>
<keyword evidence="6 7" id="KW-0472">Membrane</keyword>
<dbReference type="Gene3D" id="1.10.287.1260">
    <property type="match status" value="1"/>
</dbReference>
<feature type="domain" description="Mechanosensitive ion channel MscS C-terminal" evidence="9">
    <location>
        <begin position="175"/>
        <end position="259"/>
    </location>
</feature>
<dbReference type="RefSeq" id="WP_011839076.1">
    <property type="nucleotide sequence ID" value="NC_009033.1"/>
</dbReference>
<dbReference type="InterPro" id="IPR011066">
    <property type="entry name" value="MscS_channel_C_sf"/>
</dbReference>
<dbReference type="InterPro" id="IPR049278">
    <property type="entry name" value="MS_channel_C"/>
</dbReference>
<feature type="transmembrane region" description="Helical" evidence="7">
    <location>
        <begin position="61"/>
        <end position="80"/>
    </location>
</feature>
<dbReference type="SUPFAM" id="SSF82861">
    <property type="entry name" value="Mechanosensitive channel protein MscS (YggB), transmembrane region"/>
    <property type="match status" value="1"/>
</dbReference>
<reference evidence="11 12" key="2">
    <citation type="journal article" date="2009" name="Stand. Genomic Sci.">
        <title>Complete genome sequence of Staphylothermus marinus Stetter and Fiala 1986 type strain F1.</title>
        <authorList>
            <person name="Anderson I.J."/>
            <person name="Sun H."/>
            <person name="Lapidus A."/>
            <person name="Copeland A."/>
            <person name="Glavina Del Rio T."/>
            <person name="Tice H."/>
            <person name="Dalin E."/>
            <person name="Lucas S."/>
            <person name="Barry K."/>
            <person name="Land M."/>
            <person name="Richardson P."/>
            <person name="Huber H."/>
            <person name="Kyrpides N.C."/>
        </authorList>
    </citation>
    <scope>NUCLEOTIDE SEQUENCE [LARGE SCALE GENOMIC DNA]</scope>
    <source>
        <strain evidence="12">ATCC 43588 / DSM 3639 / JCM 9404 / F1</strain>
    </source>
</reference>
<dbReference type="EMBL" id="CP000575">
    <property type="protein sequence ID" value="ABN69885.1"/>
    <property type="molecule type" value="Genomic_DNA"/>
</dbReference>
<reference evidence="12" key="1">
    <citation type="journal article" date="2009" name="BMC Genomics">
        <title>The complete genome sequence of Staphylothermus marinus reveals differences in sulfur metabolism among heterotrophic Crenarchaeota.</title>
        <authorList>
            <person name="Anderson I.J."/>
            <person name="Dharmarajan L."/>
            <person name="Rodriguez J."/>
            <person name="Hooper S."/>
            <person name="Porat I."/>
            <person name="Ulrich L.E."/>
            <person name="Elkins J.G."/>
            <person name="Mavromatis K."/>
            <person name="Sun H."/>
            <person name="Land M."/>
            <person name="Lapidus A."/>
            <person name="Lucas S."/>
            <person name="Barry K."/>
            <person name="Huber H."/>
            <person name="Zhulin I.B."/>
            <person name="Whitman W.B."/>
            <person name="Mukhopadhyay B."/>
            <person name="Woese C."/>
            <person name="Bristow J."/>
            <person name="Kyrpides N."/>
        </authorList>
    </citation>
    <scope>NUCLEOTIDE SEQUENCE [LARGE SCALE GENOMIC DNA]</scope>
    <source>
        <strain evidence="12">ATCC 43588 / DSM 3639 / JCM 9404 / F1</strain>
    </source>
</reference>
<dbReference type="HOGENOM" id="CLU_037945_1_0_2"/>
<dbReference type="SUPFAM" id="SSF82689">
    <property type="entry name" value="Mechanosensitive channel protein MscS (YggB), C-terminal domain"/>
    <property type="match status" value="1"/>
</dbReference>
<evidence type="ECO:0000313" key="12">
    <source>
        <dbReference type="Proteomes" id="UP000000254"/>
    </source>
</evidence>
<dbReference type="InterPro" id="IPR010920">
    <property type="entry name" value="LSM_dom_sf"/>
</dbReference>
<dbReference type="InterPro" id="IPR011014">
    <property type="entry name" value="MscS_channel_TM-2"/>
</dbReference>
<dbReference type="GO" id="GO:0005886">
    <property type="term" value="C:plasma membrane"/>
    <property type="evidence" value="ECO:0007669"/>
    <property type="project" value="UniProtKB-SubCell"/>
</dbReference>
<evidence type="ECO:0000256" key="5">
    <source>
        <dbReference type="ARBA" id="ARBA00022989"/>
    </source>
</evidence>
<feature type="domain" description="Mechanosensitive ion channel MscS" evidence="8">
    <location>
        <begin position="102"/>
        <end position="167"/>
    </location>
</feature>
<dbReference type="GO" id="GO:0008381">
    <property type="term" value="F:mechanosensitive monoatomic ion channel activity"/>
    <property type="evidence" value="ECO:0007669"/>
    <property type="project" value="InterPro"/>
</dbReference>
<sequence length="282" mass="32195">MDGFNVTGLVEMFENIDWLKVLIAMIIFVAGVLAASIFRILFYKLFIRFLPEPTSRNVARAIYYSTVFVAGVLALGYLGIDLTAFIVAGGIIGIVLGFALQNITANLFSGLFLYWEKPFKIGDLVRISDIEGWVTDITIMSTRILGFDGVKIRIPNQTVYQSLIRNYYATRVRRIDFVVGIAYKEDAEKAYKVIEKVIDEHPLVLVNPPPDIYVYELGNSSVNILVRVWVPSRWDLTYKVIKDLLWKIKKSISEAGIEIPFIQNDVWFRIPLKIRLEESKET</sequence>
<dbReference type="Pfam" id="PF21088">
    <property type="entry name" value="MS_channel_1st"/>
    <property type="match status" value="1"/>
</dbReference>
<feature type="transmembrane region" description="Helical" evidence="7">
    <location>
        <begin position="18"/>
        <end position="41"/>
    </location>
</feature>
<keyword evidence="4 7" id="KW-0812">Transmembrane</keyword>
<evidence type="ECO:0000256" key="4">
    <source>
        <dbReference type="ARBA" id="ARBA00022692"/>
    </source>
</evidence>
<accession>A3DMM5</accession>
<evidence type="ECO:0000256" key="6">
    <source>
        <dbReference type="ARBA" id="ARBA00023136"/>
    </source>
</evidence>
<dbReference type="OrthoDB" id="31543at2157"/>
<organism evidence="11 12">
    <name type="scientific">Staphylothermus marinus (strain ATCC 43588 / DSM 3639 / JCM 9404 / F1)</name>
    <dbReference type="NCBI Taxonomy" id="399550"/>
    <lineage>
        <taxon>Archaea</taxon>
        <taxon>Thermoproteota</taxon>
        <taxon>Thermoprotei</taxon>
        <taxon>Desulfurococcales</taxon>
        <taxon>Desulfurococcaceae</taxon>
        <taxon>Staphylothermus</taxon>
    </lineage>
</organism>